<evidence type="ECO:0000259" key="1">
    <source>
        <dbReference type="Pfam" id="PF02900"/>
    </source>
</evidence>
<dbReference type="RefSeq" id="WP_010901823.1">
    <property type="nucleotide sequence ID" value="NC_002578.1"/>
</dbReference>
<evidence type="ECO:0000313" key="2">
    <source>
        <dbReference type="EMBL" id="CAC12540.1"/>
    </source>
</evidence>
<dbReference type="CDD" id="cd07952">
    <property type="entry name" value="ED_3B_like"/>
    <property type="match status" value="1"/>
</dbReference>
<gene>
    <name evidence="2" type="ordered locus">Ta1420</name>
</gene>
<dbReference type="PaxDb" id="273075-Ta1420"/>
<dbReference type="EMBL" id="AL445067">
    <property type="protein sequence ID" value="CAC12540.1"/>
    <property type="molecule type" value="Genomic_DNA"/>
</dbReference>
<dbReference type="SUPFAM" id="SSF53213">
    <property type="entry name" value="LigB-like"/>
    <property type="match status" value="1"/>
</dbReference>
<dbReference type="GO" id="GO:0008198">
    <property type="term" value="F:ferrous iron binding"/>
    <property type="evidence" value="ECO:0007669"/>
    <property type="project" value="InterPro"/>
</dbReference>
<name>Q9HIC1_THEAC</name>
<sequence>MLNRIYVIPHGDEILDRETREDQAMYDAIKRYTSGDDSDTFVVISPHGIVLDSYIAVTYSKIITGYYRTKKHVIRKRYENAVDLVDMLASHETVQRLRCITLSGNYPCFLDFGSLIPLAFFRPKRIVAMGEPRLLSKERIESFSDHLVSVCENYTGRISLIISADQAHTHSPDGPYGYSDMSSYYDETVVKSIDSGDFSALYRMQQAVIDEAKPDSYQNMIMLKRILERTGRRMKVRYYYVAKYFGMAFASESENEK</sequence>
<dbReference type="Gene3D" id="3.40.830.10">
    <property type="entry name" value="LigB-like"/>
    <property type="match status" value="1"/>
</dbReference>
<dbReference type="AlphaFoldDB" id="Q9HIC1"/>
<dbReference type="Proteomes" id="UP000001024">
    <property type="component" value="Chromosome"/>
</dbReference>
<feature type="domain" description="Extradiol ring-cleavage dioxygenase class III enzyme subunit B" evidence="1">
    <location>
        <begin position="22"/>
        <end position="224"/>
    </location>
</feature>
<dbReference type="Pfam" id="PF02900">
    <property type="entry name" value="LigB"/>
    <property type="match status" value="1"/>
</dbReference>
<dbReference type="KEGG" id="tac:Ta1420"/>
<keyword evidence="3" id="KW-1185">Reference proteome</keyword>
<dbReference type="InParanoid" id="Q9HIC1"/>
<protein>
    <recommendedName>
        <fullName evidence="1">Extradiol ring-cleavage dioxygenase class III enzyme subunit B domain-containing protein</fullName>
    </recommendedName>
</protein>
<reference evidence="2 3" key="1">
    <citation type="journal article" date="2000" name="Nature">
        <title>The genome sequence of the thermoacidophilic scavenger Thermoplasma acidophilum.</title>
        <authorList>
            <person name="Ruepp A."/>
            <person name="Graml W."/>
            <person name="Santos-Martinez M.L."/>
            <person name="Koretke K.K."/>
            <person name="Volker C."/>
            <person name="Mewes H.W."/>
            <person name="Frishman D."/>
            <person name="Stocker S."/>
            <person name="Lupas A.N."/>
            <person name="Baumeister W."/>
        </authorList>
    </citation>
    <scope>NUCLEOTIDE SEQUENCE [LARGE SCALE GENOMIC DNA]</scope>
    <source>
        <strain evidence="3">ATCC 25905 / DSM 1728 / JCM 9062 / NBRC 15155 / AMRC-C165</strain>
    </source>
</reference>
<dbReference type="EnsemblBacteria" id="CAC12540">
    <property type="protein sequence ID" value="CAC12540"/>
    <property type="gene ID" value="CAC12540"/>
</dbReference>
<dbReference type="GO" id="GO:0016702">
    <property type="term" value="F:oxidoreductase activity, acting on single donors with incorporation of molecular oxygen, incorporation of two atoms of oxygen"/>
    <property type="evidence" value="ECO:0007669"/>
    <property type="project" value="UniProtKB-ARBA"/>
</dbReference>
<evidence type="ECO:0000313" key="3">
    <source>
        <dbReference type="Proteomes" id="UP000001024"/>
    </source>
</evidence>
<dbReference type="InterPro" id="IPR004183">
    <property type="entry name" value="Xdiol_dOase_suB"/>
</dbReference>
<proteinExistence type="predicted"/>
<dbReference type="HOGENOM" id="CLU_089900_0_0_2"/>
<dbReference type="OrthoDB" id="55814at2157"/>
<accession>Q9HIC1</accession>
<organism evidence="2 3">
    <name type="scientific">Thermoplasma acidophilum (strain ATCC 25905 / DSM 1728 / JCM 9062 / NBRC 15155 / AMRC-C165)</name>
    <dbReference type="NCBI Taxonomy" id="273075"/>
    <lineage>
        <taxon>Archaea</taxon>
        <taxon>Methanobacteriati</taxon>
        <taxon>Thermoplasmatota</taxon>
        <taxon>Thermoplasmata</taxon>
        <taxon>Thermoplasmatales</taxon>
        <taxon>Thermoplasmataceae</taxon>
        <taxon>Thermoplasma</taxon>
    </lineage>
</organism>
<dbReference type="STRING" id="273075.gene:9572647"/>
<dbReference type="eggNOG" id="arCOG01729">
    <property type="taxonomic scope" value="Archaea"/>
</dbReference>